<evidence type="ECO:0000256" key="1">
    <source>
        <dbReference type="SAM" id="SignalP"/>
    </source>
</evidence>
<dbReference type="Gene3D" id="3.40.190.10">
    <property type="entry name" value="Periplasmic binding protein-like II"/>
    <property type="match status" value="2"/>
</dbReference>
<comment type="caution">
    <text evidence="2">The sequence shown here is derived from an EMBL/GenBank/DDBJ whole genome shotgun (WGS) entry which is preliminary data.</text>
</comment>
<evidence type="ECO:0000313" key="3">
    <source>
        <dbReference type="Proteomes" id="UP000295110"/>
    </source>
</evidence>
<dbReference type="AlphaFoldDB" id="A0A4V2VSG4"/>
<feature type="chain" id="PRO_5020863972" evidence="1">
    <location>
        <begin position="18"/>
        <end position="263"/>
    </location>
</feature>
<organism evidence="2 3">
    <name type="scientific">Roseateles saccharophilus</name>
    <name type="common">Pseudomonas saccharophila</name>
    <dbReference type="NCBI Taxonomy" id="304"/>
    <lineage>
        <taxon>Bacteria</taxon>
        <taxon>Pseudomonadati</taxon>
        <taxon>Pseudomonadota</taxon>
        <taxon>Betaproteobacteria</taxon>
        <taxon>Burkholderiales</taxon>
        <taxon>Sphaerotilaceae</taxon>
        <taxon>Roseateles</taxon>
    </lineage>
</organism>
<accession>A0A4V2VSG4</accession>
<reference evidence="2 3" key="1">
    <citation type="submission" date="2019-03" db="EMBL/GenBank/DDBJ databases">
        <title>Genomic Encyclopedia of Type Strains, Phase IV (KMG-IV): sequencing the most valuable type-strain genomes for metagenomic binning, comparative biology and taxonomic classification.</title>
        <authorList>
            <person name="Goeker M."/>
        </authorList>
    </citation>
    <scope>NUCLEOTIDE SEQUENCE [LARGE SCALE GENOMIC DNA]</scope>
    <source>
        <strain evidence="2 3">DSM 654</strain>
    </source>
</reference>
<dbReference type="EMBL" id="SMBU01000004">
    <property type="protein sequence ID" value="TCV02300.1"/>
    <property type="molecule type" value="Genomic_DNA"/>
</dbReference>
<name>A0A4V2VSG4_ROSSA</name>
<keyword evidence="1" id="KW-0732">Signal</keyword>
<gene>
    <name evidence="2" type="ORF">EV671_100473</name>
</gene>
<feature type="signal peptide" evidence="1">
    <location>
        <begin position="1"/>
        <end position="17"/>
    </location>
</feature>
<evidence type="ECO:0000313" key="2">
    <source>
        <dbReference type="EMBL" id="TCV02300.1"/>
    </source>
</evidence>
<proteinExistence type="predicted"/>
<keyword evidence="3" id="KW-1185">Reference proteome</keyword>
<dbReference type="SUPFAM" id="SSF53850">
    <property type="entry name" value="Periplasmic binding protein-like II"/>
    <property type="match status" value="1"/>
</dbReference>
<sequence length="263" mass="28992">MLALACAAGLWVSGAVAGCSRVIEVPVSPAGRLVIVEDERVEGVLPELLREQGALIGCQFRFRVVPRARAAQAVFKSQMGDIYLPAMRQPERDATHLFLALIHQSLAVATERAHAPVPADLNKLLADKGLRGIFVRGYYFGAAYGDFVERLLADKRADIVPDIEAVSRMLHAGRADFTLLPFVTGQGALDLSPRTPLSQTAFRIEALEAEPLMENGVYLSRRNLEAADLVLLTQMFERAQAEGAVRRAYLRHYPAELVERLRF</sequence>
<protein>
    <submittedName>
        <fullName evidence="2">Polar amino acid transport system substrate-binding protein</fullName>
    </submittedName>
</protein>
<dbReference type="Proteomes" id="UP000295110">
    <property type="component" value="Unassembled WGS sequence"/>
</dbReference>